<organism evidence="1 2">
    <name type="scientific">Nocardioides agariphilus</name>
    <dbReference type="NCBI Taxonomy" id="433664"/>
    <lineage>
        <taxon>Bacteria</taxon>
        <taxon>Bacillati</taxon>
        <taxon>Actinomycetota</taxon>
        <taxon>Actinomycetes</taxon>
        <taxon>Propionibacteriales</taxon>
        <taxon>Nocardioidaceae</taxon>
        <taxon>Nocardioides</taxon>
    </lineage>
</organism>
<protein>
    <submittedName>
        <fullName evidence="1">Amidohydrolase</fullName>
    </submittedName>
</protein>
<gene>
    <name evidence="1" type="ORF">ISU10_16870</name>
</gene>
<dbReference type="RefSeq" id="WP_194697591.1">
    <property type="nucleotide sequence ID" value="NZ_JADKPO010000025.1"/>
</dbReference>
<dbReference type="EMBL" id="JADKPO010000025">
    <property type="protein sequence ID" value="MBF4769443.1"/>
    <property type="molecule type" value="Genomic_DNA"/>
</dbReference>
<dbReference type="Gene3D" id="3.20.20.140">
    <property type="entry name" value="Metal-dependent hydrolases"/>
    <property type="match status" value="1"/>
</dbReference>
<evidence type="ECO:0000313" key="2">
    <source>
        <dbReference type="Proteomes" id="UP000660668"/>
    </source>
</evidence>
<sequence>MTQTPYVAGPLVDHHCHGLVRRDLDRPAFEALLNEGAGAGRWTGSPFDSMLGAAIRRHCAPLLGLEPHADPDTYLGRRQALGHDEVARRMLTAAGIDTLLVDTGFQPEEICDPAEVAAYAGPAVRAHEILRLETTAQELLETGTEPRDFRNALRQRLTESEAVGAKSIAAYRCGLDLLGERPSDLDVVATLHSSRPADGEPWRITDRTVISALAWTAIEAGLPLQLHVGYGDNDVDLLRCDPLHLTPFLRATEPLGVPVLLLHNYPFHRHAAYLAQVFDHVFMDVGLAVHNTGALSRRLIEESLELVPFTKLLHSSDAFGLPELYLLGSLLFRRGLDGVLADLVRADELSEPDARRIGAMVAGGNARGAYRL</sequence>
<dbReference type="Proteomes" id="UP000660668">
    <property type="component" value="Unassembled WGS sequence"/>
</dbReference>
<dbReference type="InterPro" id="IPR032466">
    <property type="entry name" value="Metal_Hydrolase"/>
</dbReference>
<dbReference type="PANTHER" id="PTHR43383">
    <property type="entry name" value="NODULIN 6"/>
    <property type="match status" value="1"/>
</dbReference>
<accession>A0A930VMF6</accession>
<keyword evidence="2" id="KW-1185">Reference proteome</keyword>
<dbReference type="SUPFAM" id="SSF51556">
    <property type="entry name" value="Metallo-dependent hydrolases"/>
    <property type="match status" value="1"/>
</dbReference>
<name>A0A930VMF6_9ACTN</name>
<dbReference type="AlphaFoldDB" id="A0A930VMF6"/>
<reference evidence="1" key="1">
    <citation type="submission" date="2020-11" db="EMBL/GenBank/DDBJ databases">
        <title>Nocardioides cynanchi sp. nov., isolated from soil of rhizosphere of Cynanchum wilfordii.</title>
        <authorList>
            <person name="Lee J.-S."/>
            <person name="Suh M.K."/>
            <person name="Kim J.-S."/>
        </authorList>
    </citation>
    <scope>NUCLEOTIDE SEQUENCE</scope>
    <source>
        <strain evidence="1">KCTC 19276</strain>
    </source>
</reference>
<comment type="caution">
    <text evidence="1">The sequence shown here is derived from an EMBL/GenBank/DDBJ whole genome shotgun (WGS) entry which is preliminary data.</text>
</comment>
<evidence type="ECO:0000313" key="1">
    <source>
        <dbReference type="EMBL" id="MBF4769443.1"/>
    </source>
</evidence>
<proteinExistence type="predicted"/>
<dbReference type="PANTHER" id="PTHR43383:SF2">
    <property type="entry name" value="AMIDOHYDROLASE 2 FAMILY PROTEIN"/>
    <property type="match status" value="1"/>
</dbReference>